<comment type="caution">
    <text evidence="5">The sequence shown here is derived from an EMBL/GenBank/DDBJ whole genome shotgun (WGS) entry which is preliminary data.</text>
</comment>
<organism evidence="5 6">
    <name type="scientific">Aquimarina rubra</name>
    <dbReference type="NCBI Taxonomy" id="1920033"/>
    <lineage>
        <taxon>Bacteria</taxon>
        <taxon>Pseudomonadati</taxon>
        <taxon>Bacteroidota</taxon>
        <taxon>Flavobacteriia</taxon>
        <taxon>Flavobacteriales</taxon>
        <taxon>Flavobacteriaceae</taxon>
        <taxon>Aquimarina</taxon>
    </lineage>
</organism>
<dbReference type="PANTHER" id="PTHR10098">
    <property type="entry name" value="RAPSYN-RELATED"/>
    <property type="match status" value="1"/>
</dbReference>
<proteinExistence type="predicted"/>
<feature type="chain" id="PRO_5046991507" evidence="3">
    <location>
        <begin position="21"/>
        <end position="942"/>
    </location>
</feature>
<dbReference type="InterPro" id="IPR011990">
    <property type="entry name" value="TPR-like_helical_dom_sf"/>
</dbReference>
<protein>
    <submittedName>
        <fullName evidence="5">CHAT domain-containing protein</fullName>
    </submittedName>
</protein>
<dbReference type="PROSITE" id="PS50005">
    <property type="entry name" value="TPR"/>
    <property type="match status" value="1"/>
</dbReference>
<evidence type="ECO:0000259" key="4">
    <source>
        <dbReference type="Pfam" id="PF12770"/>
    </source>
</evidence>
<keyword evidence="2" id="KW-1133">Transmembrane helix</keyword>
<dbReference type="PANTHER" id="PTHR10098:SF108">
    <property type="entry name" value="TETRATRICOPEPTIDE REPEAT PROTEIN 28"/>
    <property type="match status" value="1"/>
</dbReference>
<dbReference type="Pfam" id="PF13424">
    <property type="entry name" value="TPR_12"/>
    <property type="match status" value="1"/>
</dbReference>
<keyword evidence="1" id="KW-0802">TPR repeat</keyword>
<sequence>MKKYKLIILFMLIVLTSVNAQSQETNPELDNLLDKGFQFLYTNSDSLEYYFEKGYKIAQKENDIKAKLTILSYLVFANDYHNNLNKVVYHIKRTDSLINSDSLYDTVDDKLAYKIRLVLDKANYYYKIRNDTKSLQTIEDLFEIVSKTPDSLLGLDRNDLEHTLNNYKGDIYYRQGKNELSKQYYNKNLKSSNKGFIASTNMLLSKVYLDEKNYQESNALILKTLTFYEKAYAENANQFRNNIIATYQKLADNYIQLKDAEAALQALKKSEKYYVDNDAFERIAELIYGDIYAANEQFDKAEAFYQSYLTKTTTYRENKKHQDIADAYSRLGRLYIEKKDPEQALKFYQKSLVQLTPNFDSENIEDNPDPKKVLSKLELVKVLKEKLKTLRLLYTKSNNVQDLKIAFNTSHDIIKTLDLLKPEFESKVDKQFLISEMYPAFHSMVEVAYKLYQTTKEPKYIDNSFYFMEKSKSVLLLEAARNSQANSYGGVPEKIIDKEQQFRANIIHLEKKFFDQKSNMVVFDSLFQLKNRYYNFISDIERDYPKYYDLKYNSEVTSLAETTSEIIKDKALLSYFSTNTNLFLITAENDKKNFYKIPLEKEDRERITNFYSLLSKVDHKDLPDIYKQGYLIYEKLLKEPLQEIQSNELIIIPDDILNYLPFDALLTSETSGKYLIEEYQISYANSATLLREQQLKPEAKKNLLLAYAPSFGSADEDSQKDRSDFGPLLHNTTEVNHIAKYFNGKAITGTEASLASFSENSQNYNILHFATHAATNDEHPDYSYLAFTPNKDGAANLLYVKDLYGFKINADLVALSACQTGLGKLQKGEGMLSLARGFSYAGAKSLVTTLWKINDQTTSELMQDFYKNLDASLPKDKALREAKLTYLNIAEDEFLTHPYYWSGFMISGDVTPLQTDTSYLWWLLLLGIPILFVGIRKVKSLL</sequence>
<feature type="domain" description="CHAT" evidence="4">
    <location>
        <begin position="632"/>
        <end position="909"/>
    </location>
</feature>
<keyword evidence="6" id="KW-1185">Reference proteome</keyword>
<dbReference type="RefSeq" id="WP_378293762.1">
    <property type="nucleotide sequence ID" value="NZ_JBHULE010000019.1"/>
</dbReference>
<evidence type="ECO:0000313" key="6">
    <source>
        <dbReference type="Proteomes" id="UP001597319"/>
    </source>
</evidence>
<dbReference type="Gene3D" id="1.25.40.10">
    <property type="entry name" value="Tetratricopeptide repeat domain"/>
    <property type="match status" value="2"/>
</dbReference>
<keyword evidence="2" id="KW-0472">Membrane</keyword>
<reference evidence="6" key="1">
    <citation type="journal article" date="2019" name="Int. J. Syst. Evol. Microbiol.">
        <title>The Global Catalogue of Microorganisms (GCM) 10K type strain sequencing project: providing services to taxonomists for standard genome sequencing and annotation.</title>
        <authorList>
            <consortium name="The Broad Institute Genomics Platform"/>
            <consortium name="The Broad Institute Genome Sequencing Center for Infectious Disease"/>
            <person name="Wu L."/>
            <person name="Ma J."/>
        </authorList>
    </citation>
    <scope>NUCLEOTIDE SEQUENCE [LARGE SCALE GENOMIC DNA]</scope>
    <source>
        <strain evidence="6">KCTC 52274</strain>
    </source>
</reference>
<dbReference type="PROSITE" id="PS50293">
    <property type="entry name" value="TPR_REGION"/>
    <property type="match status" value="1"/>
</dbReference>
<dbReference type="SMART" id="SM00028">
    <property type="entry name" value="TPR"/>
    <property type="match status" value="3"/>
</dbReference>
<dbReference type="InterPro" id="IPR019734">
    <property type="entry name" value="TPR_rpt"/>
</dbReference>
<evidence type="ECO:0000313" key="5">
    <source>
        <dbReference type="EMBL" id="MFD2563929.1"/>
    </source>
</evidence>
<dbReference type="InterPro" id="IPR024983">
    <property type="entry name" value="CHAT_dom"/>
</dbReference>
<dbReference type="Pfam" id="PF12770">
    <property type="entry name" value="CHAT"/>
    <property type="match status" value="1"/>
</dbReference>
<dbReference type="Proteomes" id="UP001597319">
    <property type="component" value="Unassembled WGS sequence"/>
</dbReference>
<feature type="repeat" description="TPR" evidence="1">
    <location>
        <begin position="325"/>
        <end position="358"/>
    </location>
</feature>
<feature type="signal peptide" evidence="3">
    <location>
        <begin position="1"/>
        <end position="20"/>
    </location>
</feature>
<keyword evidence="2" id="KW-0812">Transmembrane</keyword>
<dbReference type="SUPFAM" id="SSF48452">
    <property type="entry name" value="TPR-like"/>
    <property type="match status" value="1"/>
</dbReference>
<evidence type="ECO:0000256" key="2">
    <source>
        <dbReference type="SAM" id="Phobius"/>
    </source>
</evidence>
<name>A0ABW5LID4_9FLAO</name>
<gene>
    <name evidence="5" type="ORF">ACFSR1_14710</name>
</gene>
<dbReference type="EMBL" id="JBHULE010000019">
    <property type="protein sequence ID" value="MFD2563929.1"/>
    <property type="molecule type" value="Genomic_DNA"/>
</dbReference>
<feature type="transmembrane region" description="Helical" evidence="2">
    <location>
        <begin position="919"/>
        <end position="935"/>
    </location>
</feature>
<accession>A0ABW5LID4</accession>
<evidence type="ECO:0000256" key="3">
    <source>
        <dbReference type="SAM" id="SignalP"/>
    </source>
</evidence>
<keyword evidence="3" id="KW-0732">Signal</keyword>
<evidence type="ECO:0000256" key="1">
    <source>
        <dbReference type="PROSITE-ProRule" id="PRU00339"/>
    </source>
</evidence>